<dbReference type="Pfam" id="PF04100">
    <property type="entry name" value="Vps53_N"/>
    <property type="match status" value="1"/>
</dbReference>
<evidence type="ECO:0000313" key="3">
    <source>
        <dbReference type="EMBL" id="CAB3246647.1"/>
    </source>
</evidence>
<feature type="region of interest" description="Disordered" evidence="1">
    <location>
        <begin position="1082"/>
        <end position="1108"/>
    </location>
</feature>
<feature type="domain" description="Vps53 N-terminal" evidence="2">
    <location>
        <begin position="42"/>
        <end position="364"/>
    </location>
</feature>
<dbReference type="EMBL" id="CADEBD010000331">
    <property type="protein sequence ID" value="CAB3246647.1"/>
    <property type="molecule type" value="Genomic_DNA"/>
</dbReference>
<dbReference type="PANTHER" id="PTHR12820">
    <property type="entry name" value="VACUOLAR SORTING PROTEIN 53"/>
    <property type="match status" value="1"/>
</dbReference>
<protein>
    <recommendedName>
        <fullName evidence="2">Vps53 N-terminal domain-containing protein</fullName>
    </recommendedName>
</protein>
<dbReference type="InterPro" id="IPR039766">
    <property type="entry name" value="Vps53"/>
</dbReference>
<evidence type="ECO:0000256" key="1">
    <source>
        <dbReference type="SAM" id="MobiDB-lite"/>
    </source>
</evidence>
<proteinExistence type="predicted"/>
<dbReference type="Proteomes" id="UP000494256">
    <property type="component" value="Unassembled WGS sequence"/>
</dbReference>
<feature type="compositionally biased region" description="Basic residues" evidence="1">
    <location>
        <begin position="1082"/>
        <end position="1098"/>
    </location>
</feature>
<gene>
    <name evidence="3" type="ORF">APLA_LOCUS11608</name>
</gene>
<dbReference type="GO" id="GO:0005829">
    <property type="term" value="C:cytosol"/>
    <property type="evidence" value="ECO:0007669"/>
    <property type="project" value="GOC"/>
</dbReference>
<dbReference type="GO" id="GO:0042147">
    <property type="term" value="P:retrograde transport, endosome to Golgi"/>
    <property type="evidence" value="ECO:0007669"/>
    <property type="project" value="InterPro"/>
</dbReference>
<evidence type="ECO:0000259" key="2">
    <source>
        <dbReference type="Pfam" id="PF04100"/>
    </source>
</evidence>
<dbReference type="PANTHER" id="PTHR12820:SF0">
    <property type="entry name" value="VACUOLAR PROTEIN SORTING-ASSOCIATED PROTEIN 53 HOMOLOG"/>
    <property type="match status" value="1"/>
</dbReference>
<evidence type="ECO:0000313" key="4">
    <source>
        <dbReference type="Proteomes" id="UP000494256"/>
    </source>
</evidence>
<name>A0A8S1AP18_ARCPL</name>
<dbReference type="AlphaFoldDB" id="A0A8S1AP18"/>
<dbReference type="InterPro" id="IPR007234">
    <property type="entry name" value="Vps53_N"/>
</dbReference>
<organism evidence="3 4">
    <name type="scientific">Arctia plantaginis</name>
    <name type="common">Wood tiger moth</name>
    <name type="synonym">Phalaena plantaginis</name>
    <dbReference type="NCBI Taxonomy" id="874455"/>
    <lineage>
        <taxon>Eukaryota</taxon>
        <taxon>Metazoa</taxon>
        <taxon>Ecdysozoa</taxon>
        <taxon>Arthropoda</taxon>
        <taxon>Hexapoda</taxon>
        <taxon>Insecta</taxon>
        <taxon>Pterygota</taxon>
        <taxon>Neoptera</taxon>
        <taxon>Endopterygota</taxon>
        <taxon>Lepidoptera</taxon>
        <taxon>Glossata</taxon>
        <taxon>Ditrysia</taxon>
        <taxon>Noctuoidea</taxon>
        <taxon>Erebidae</taxon>
        <taxon>Arctiinae</taxon>
        <taxon>Arctia</taxon>
    </lineage>
</organism>
<accession>A0A8S1AP18</accession>
<comment type="caution">
    <text evidence="3">The sequence shown here is derived from an EMBL/GenBank/DDBJ whole genome shotgun (WGS) entry which is preliminary data.</text>
</comment>
<dbReference type="GO" id="GO:0000938">
    <property type="term" value="C:GARP complex"/>
    <property type="evidence" value="ECO:0007669"/>
    <property type="project" value="InterPro"/>
</dbReference>
<reference evidence="3 4" key="1">
    <citation type="submission" date="2020-04" db="EMBL/GenBank/DDBJ databases">
        <authorList>
            <person name="Wallbank WR R."/>
            <person name="Pardo Diaz C."/>
            <person name="Kozak K."/>
            <person name="Martin S."/>
            <person name="Jiggins C."/>
            <person name="Moest M."/>
            <person name="Warren A I."/>
            <person name="Byers J.R.P. K."/>
            <person name="Montejo-Kovacevich G."/>
            <person name="Yen C E."/>
        </authorList>
    </citation>
    <scope>NUCLEOTIDE SEQUENCE [LARGE SCALE GENOMIC DNA]</scope>
</reference>
<sequence>MDSNDILDDKDNGPEVQINFPSSVMSRIEEMMGGTEQFDSAEFDAVAYINRVFPTEQSLSGVESAASRCEFHLAGVEHDIRRLVRAQAEQREAGQNALLEAQRCIAELALQVADINKKAERSESMVREITSEIKQLDCAKSNLTAAITALNHLHMLVGGVDKLRTMTRNRQYKEIVLPMQAIMEVLHHFECYREIRELSSLRDQVHAIRTDLASQIRADFKDAFTTGSKSTISHRTLSEACGVVDILEPKVKQELLKWFINVQLQEYQHLFSPEQECAWISFVERRYAWLKRHLLAFEESLGNVFPHTWKLSEAITQQFCKMTKTELSNIMASRRNEVDVKLLLYAIQKTYNFELLLHKRFIEVPGASTRRRAQGVLPRAAAPPRCPWACPARHQPHTLLRDDGGGSDARYSSNITQIRRAVAGRAAPRHHLHTLLRDDGGGSDASTHRTLLRSAALVAGRVPALVTNLHTLLRDDGGGSDARYSSNITQIRRAVAGRARARHQPAHAAAGRRRRERRQVLIEHYSDPPALSLGVPALVTNLHTLLRDDGGGSDARYSIEHYSDPPRCSLGVPALVTNLHTLLRDDGGGSDARYSSNITQIRRAVAGVPALVTNLHTLLRDDGGGTDARYSIEHYSDPPRCRWACPRSSPTCTRCCGTTAAGATPGTHRTLLRSAALSLACPRSSPTCTRCCGTTAAGATPGNHRTLLRSAALSLGVPALVTNLHTLLRDDGGGSDARYSSNITQSAALSLACPRSSPPAHAAAGRPAAGATPGTHRTLLRFSRAVAGRAALVPKNLHSCWGTRAGGARRVLSNLSDPPALSGAAPLVTTCPRSAGRRRREHARYSSNITQIRRAVAGVPALVTNLHTLLRERRRAGATPGTHRTLLRSAALSLGVPALVTNLHTLAAGRRRRERTPGTHRTLLRSAALSLGVPALVTNHAHAAAGRRRRGATPGTHRTLLRSAALSLGVPALVTNLHTLLRDDGGGSDARYSSNITQIRRAVAGAWPALVTNLHTLLRDDGGRERRQCTHRTLLRSAALSLGVPALVTNLHTLLRDDGGGSDARYSSNITQIRRAVAGRARARHQPAHAAAGRRRPERRQGRRFDARAPATSTKVVIKLMTKAEMILKLVIGTIRWEFGRFRVTVRPAAPECTLAEFHKVLDMKGAKLSKAQQSSTDALF</sequence>
<feature type="region of interest" description="Disordered" evidence="1">
    <location>
        <begin position="754"/>
        <end position="774"/>
    </location>
</feature>